<dbReference type="InterPro" id="IPR058533">
    <property type="entry name" value="Cation_efflux_TM"/>
</dbReference>
<dbReference type="Gene3D" id="1.20.1510.10">
    <property type="entry name" value="Cation efflux protein transmembrane domain"/>
    <property type="match status" value="1"/>
</dbReference>
<accession>G5IDC6</accession>
<evidence type="ECO:0000313" key="8">
    <source>
        <dbReference type="EMBL" id="EHI60508.1"/>
    </source>
</evidence>
<evidence type="ECO:0000259" key="7">
    <source>
        <dbReference type="Pfam" id="PF01545"/>
    </source>
</evidence>
<sequence>MPSTSQTYQTRQQIGQQVGIIGIFVNAILFAAKFAAGWMGNSASILADALNSLTDCISALTTCIGFHICGRQADEKHPNGYGRMEYICGFLVSILIMSTALSFGKTSIMRILKPQVLTMPAAMLWIPFSALIIKLLFALYTDSINKSLNSAALKTIFKDSISDPLLTGLSMVPLLVHPSTALPLDGIIGLLISGGILLTGFTSFMEHLDLLLGSEDNCQLREQMTQLILSQRDIFQDIISIYIFDYGPEKQIAFIQVCLNDSIGQSRIQDVIAYTTQALKDRLHIDATIYC</sequence>
<keyword evidence="2" id="KW-0813">Transport</keyword>
<feature type="transmembrane region" description="Helical" evidence="6">
    <location>
        <begin position="181"/>
        <end position="201"/>
    </location>
</feature>
<dbReference type="Pfam" id="PF01545">
    <property type="entry name" value="Cation_efflux"/>
    <property type="match status" value="1"/>
</dbReference>
<feature type="transmembrane region" description="Helical" evidence="6">
    <location>
        <begin position="116"/>
        <end position="140"/>
    </location>
</feature>
<evidence type="ECO:0000256" key="1">
    <source>
        <dbReference type="ARBA" id="ARBA00004141"/>
    </source>
</evidence>
<dbReference type="GO" id="GO:0016020">
    <property type="term" value="C:membrane"/>
    <property type="evidence" value="ECO:0007669"/>
    <property type="project" value="UniProtKB-SubCell"/>
</dbReference>
<dbReference type="EMBL" id="ADLN01000017">
    <property type="protein sequence ID" value="EHI60508.1"/>
    <property type="molecule type" value="Genomic_DNA"/>
</dbReference>
<keyword evidence="4 6" id="KW-1133">Transmembrane helix</keyword>
<protein>
    <recommendedName>
        <fullName evidence="7">Cation efflux protein transmembrane domain-containing protein</fullName>
    </recommendedName>
</protein>
<dbReference type="AlphaFoldDB" id="G5IDC6"/>
<dbReference type="InterPro" id="IPR027469">
    <property type="entry name" value="Cation_efflux_TMD_sf"/>
</dbReference>
<dbReference type="RefSeq" id="WP_006779489.1">
    <property type="nucleotide sequence ID" value="NZ_CP040506.1"/>
</dbReference>
<dbReference type="NCBIfam" id="TIGR01297">
    <property type="entry name" value="CDF"/>
    <property type="match status" value="1"/>
</dbReference>
<keyword evidence="9" id="KW-1185">Reference proteome</keyword>
<evidence type="ECO:0000256" key="4">
    <source>
        <dbReference type="ARBA" id="ARBA00022989"/>
    </source>
</evidence>
<dbReference type="InterPro" id="IPR002524">
    <property type="entry name" value="Cation_efflux"/>
</dbReference>
<feature type="domain" description="Cation efflux protein transmembrane" evidence="7">
    <location>
        <begin position="20"/>
        <end position="212"/>
    </location>
</feature>
<dbReference type="OrthoDB" id="9806522at2"/>
<dbReference type="Proteomes" id="UP000005384">
    <property type="component" value="Unassembled WGS sequence"/>
</dbReference>
<dbReference type="PATRIC" id="fig|742737.3.peg.1519"/>
<keyword evidence="3 6" id="KW-0812">Transmembrane</keyword>
<evidence type="ECO:0000256" key="2">
    <source>
        <dbReference type="ARBA" id="ARBA00022448"/>
    </source>
</evidence>
<dbReference type="SUPFAM" id="SSF161111">
    <property type="entry name" value="Cation efflux protein transmembrane domain-like"/>
    <property type="match status" value="1"/>
</dbReference>
<dbReference type="HOGENOM" id="CLU_013430_3_4_9"/>
<evidence type="ECO:0000256" key="3">
    <source>
        <dbReference type="ARBA" id="ARBA00022692"/>
    </source>
</evidence>
<comment type="caution">
    <text evidence="8">The sequence shown here is derived from an EMBL/GenBank/DDBJ whole genome shotgun (WGS) entry which is preliminary data.</text>
</comment>
<dbReference type="PANTHER" id="PTHR43840">
    <property type="entry name" value="MITOCHONDRIAL METAL TRANSPORTER 1-RELATED"/>
    <property type="match status" value="1"/>
</dbReference>
<evidence type="ECO:0000256" key="6">
    <source>
        <dbReference type="SAM" id="Phobius"/>
    </source>
</evidence>
<dbReference type="GO" id="GO:0008324">
    <property type="term" value="F:monoatomic cation transmembrane transporter activity"/>
    <property type="evidence" value="ECO:0007669"/>
    <property type="project" value="InterPro"/>
</dbReference>
<feature type="transmembrane region" description="Helical" evidence="6">
    <location>
        <begin position="20"/>
        <end position="40"/>
    </location>
</feature>
<organism evidence="8 9">
    <name type="scientific">Hungatella hathewayi WAL-18680</name>
    <dbReference type="NCBI Taxonomy" id="742737"/>
    <lineage>
        <taxon>Bacteria</taxon>
        <taxon>Bacillati</taxon>
        <taxon>Bacillota</taxon>
        <taxon>Clostridia</taxon>
        <taxon>Lachnospirales</taxon>
        <taxon>Lachnospiraceae</taxon>
        <taxon>Hungatella</taxon>
    </lineage>
</organism>
<dbReference type="PANTHER" id="PTHR43840:SF50">
    <property type="entry name" value="MANGANESE EFFLUX SYSTEM PROTEIN MNES"/>
    <property type="match status" value="1"/>
</dbReference>
<feature type="transmembrane region" description="Helical" evidence="6">
    <location>
        <begin position="84"/>
        <end position="104"/>
    </location>
</feature>
<reference evidence="8 9" key="1">
    <citation type="submission" date="2011-08" db="EMBL/GenBank/DDBJ databases">
        <title>The Genome Sequence of Clostridium hathewayi WAL-18680.</title>
        <authorList>
            <consortium name="The Broad Institute Genome Sequencing Platform"/>
            <person name="Earl A."/>
            <person name="Ward D."/>
            <person name="Feldgarden M."/>
            <person name="Gevers D."/>
            <person name="Finegold S.M."/>
            <person name="Summanen P.H."/>
            <person name="Molitoris D.R."/>
            <person name="Song M."/>
            <person name="Daigneault M."/>
            <person name="Allen-Vercoe E."/>
            <person name="Young S.K."/>
            <person name="Zeng Q."/>
            <person name="Gargeya S."/>
            <person name="Fitzgerald M."/>
            <person name="Haas B."/>
            <person name="Abouelleil A."/>
            <person name="Alvarado L."/>
            <person name="Arachchi H.M."/>
            <person name="Berlin A."/>
            <person name="Brown A."/>
            <person name="Chapman S.B."/>
            <person name="Chen Z."/>
            <person name="Dunbar C."/>
            <person name="Freedman E."/>
            <person name="Gearin G."/>
            <person name="Gellesch M."/>
            <person name="Goldberg J."/>
            <person name="Griggs A."/>
            <person name="Gujja S."/>
            <person name="Heiman D."/>
            <person name="Howarth C."/>
            <person name="Larson L."/>
            <person name="Lui A."/>
            <person name="MacDonald P.J.P."/>
            <person name="Montmayeur A."/>
            <person name="Murphy C."/>
            <person name="Neiman D."/>
            <person name="Pearson M."/>
            <person name="Priest M."/>
            <person name="Roberts A."/>
            <person name="Saif S."/>
            <person name="Shea T."/>
            <person name="Shenoy N."/>
            <person name="Sisk P."/>
            <person name="Stolte C."/>
            <person name="Sykes S."/>
            <person name="Wortman J."/>
            <person name="Nusbaum C."/>
            <person name="Birren B."/>
        </authorList>
    </citation>
    <scope>NUCLEOTIDE SEQUENCE [LARGE SCALE GENOMIC DNA]</scope>
    <source>
        <strain evidence="8 9">WAL-18680</strain>
    </source>
</reference>
<evidence type="ECO:0000256" key="5">
    <source>
        <dbReference type="ARBA" id="ARBA00023136"/>
    </source>
</evidence>
<name>G5IDC6_9FIRM</name>
<proteinExistence type="predicted"/>
<comment type="subcellular location">
    <subcellularLocation>
        <location evidence="1">Membrane</location>
        <topology evidence="1">Multi-pass membrane protein</topology>
    </subcellularLocation>
</comment>
<evidence type="ECO:0000313" key="9">
    <source>
        <dbReference type="Proteomes" id="UP000005384"/>
    </source>
</evidence>
<gene>
    <name evidence="8" type="ORF">HMPREF9473_01503</name>
</gene>
<keyword evidence="5 6" id="KW-0472">Membrane</keyword>
<dbReference type="InterPro" id="IPR050291">
    <property type="entry name" value="CDF_Transporter"/>
</dbReference>